<evidence type="ECO:0000313" key="2">
    <source>
        <dbReference type="EMBL" id="ELT89671.1"/>
    </source>
</evidence>
<reference evidence="3" key="3">
    <citation type="submission" date="2015-06" db="UniProtKB">
        <authorList>
            <consortium name="EnsemblMetazoa"/>
        </authorList>
    </citation>
    <scope>IDENTIFICATION</scope>
</reference>
<dbReference type="EMBL" id="KB311230">
    <property type="protein sequence ID" value="ELT89671.1"/>
    <property type="molecule type" value="Genomic_DNA"/>
</dbReference>
<dbReference type="AlphaFoldDB" id="R7TF40"/>
<dbReference type="SUPFAM" id="SSF56436">
    <property type="entry name" value="C-type lectin-like"/>
    <property type="match status" value="1"/>
</dbReference>
<gene>
    <name evidence="2" type="ORF">CAPTEDRAFT_217265</name>
</gene>
<evidence type="ECO:0000313" key="3">
    <source>
        <dbReference type="EnsemblMetazoa" id="CapteP217265"/>
    </source>
</evidence>
<evidence type="ECO:0000256" key="1">
    <source>
        <dbReference type="SAM" id="SignalP"/>
    </source>
</evidence>
<feature type="chain" id="PRO_5008786942" description="C-type lectin domain-containing protein" evidence="1">
    <location>
        <begin position="22"/>
        <end position="125"/>
    </location>
</feature>
<dbReference type="Proteomes" id="UP000014760">
    <property type="component" value="Unassembled WGS sequence"/>
</dbReference>
<reference evidence="2 4" key="2">
    <citation type="journal article" date="2013" name="Nature">
        <title>Insights into bilaterian evolution from three spiralian genomes.</title>
        <authorList>
            <person name="Simakov O."/>
            <person name="Marletaz F."/>
            <person name="Cho S.J."/>
            <person name="Edsinger-Gonzales E."/>
            <person name="Havlak P."/>
            <person name="Hellsten U."/>
            <person name="Kuo D.H."/>
            <person name="Larsson T."/>
            <person name="Lv J."/>
            <person name="Arendt D."/>
            <person name="Savage R."/>
            <person name="Osoegawa K."/>
            <person name="de Jong P."/>
            <person name="Grimwood J."/>
            <person name="Chapman J.A."/>
            <person name="Shapiro H."/>
            <person name="Aerts A."/>
            <person name="Otillar R.P."/>
            <person name="Terry A.Y."/>
            <person name="Boore J.L."/>
            <person name="Grigoriev I.V."/>
            <person name="Lindberg D.R."/>
            <person name="Seaver E.C."/>
            <person name="Weisblat D.A."/>
            <person name="Putnam N.H."/>
            <person name="Rokhsar D.S."/>
        </authorList>
    </citation>
    <scope>NUCLEOTIDE SEQUENCE</scope>
    <source>
        <strain evidence="2 4">I ESC-2004</strain>
    </source>
</reference>
<evidence type="ECO:0000313" key="4">
    <source>
        <dbReference type="Proteomes" id="UP000014760"/>
    </source>
</evidence>
<name>R7TF40_CAPTE</name>
<sequence>MVQLQLLAALLVISVARQTESQLLSHWKRHQLKLVGKLTTKARRMVKPKVSVNLMAGRLAVMVTPAEAIAVLSSIALASSDDVILKHELWIGLNDRKEENVYEWEDGRQVADTIDIFGEGIMHTL</sequence>
<evidence type="ECO:0008006" key="5">
    <source>
        <dbReference type="Google" id="ProtNLM"/>
    </source>
</evidence>
<dbReference type="Gene3D" id="3.10.100.10">
    <property type="entry name" value="Mannose-Binding Protein A, subunit A"/>
    <property type="match status" value="1"/>
</dbReference>
<dbReference type="CDD" id="cd00037">
    <property type="entry name" value="CLECT"/>
    <property type="match status" value="1"/>
</dbReference>
<dbReference type="InterPro" id="IPR016187">
    <property type="entry name" value="CTDL_fold"/>
</dbReference>
<dbReference type="EMBL" id="AMQN01014746">
    <property type="status" value="NOT_ANNOTATED_CDS"/>
    <property type="molecule type" value="Genomic_DNA"/>
</dbReference>
<keyword evidence="4" id="KW-1185">Reference proteome</keyword>
<feature type="signal peptide" evidence="1">
    <location>
        <begin position="1"/>
        <end position="21"/>
    </location>
</feature>
<reference evidence="4" key="1">
    <citation type="submission" date="2012-12" db="EMBL/GenBank/DDBJ databases">
        <authorList>
            <person name="Hellsten U."/>
            <person name="Grimwood J."/>
            <person name="Chapman J.A."/>
            <person name="Shapiro H."/>
            <person name="Aerts A."/>
            <person name="Otillar R.P."/>
            <person name="Terry A.Y."/>
            <person name="Boore J.L."/>
            <person name="Simakov O."/>
            <person name="Marletaz F."/>
            <person name="Cho S.-J."/>
            <person name="Edsinger-Gonzales E."/>
            <person name="Havlak P."/>
            <person name="Kuo D.-H."/>
            <person name="Larsson T."/>
            <person name="Lv J."/>
            <person name="Arendt D."/>
            <person name="Savage R."/>
            <person name="Osoegawa K."/>
            <person name="de Jong P."/>
            <person name="Lindberg D.R."/>
            <person name="Seaver E.C."/>
            <person name="Weisblat D.A."/>
            <person name="Putnam N.H."/>
            <person name="Grigoriev I.V."/>
            <person name="Rokhsar D.S."/>
        </authorList>
    </citation>
    <scope>NUCLEOTIDE SEQUENCE</scope>
    <source>
        <strain evidence="4">I ESC-2004</strain>
    </source>
</reference>
<dbReference type="EnsemblMetazoa" id="CapteT217265">
    <property type="protein sequence ID" value="CapteP217265"/>
    <property type="gene ID" value="CapteG217265"/>
</dbReference>
<dbReference type="HOGENOM" id="CLU_1994789_0_0_1"/>
<dbReference type="InterPro" id="IPR016186">
    <property type="entry name" value="C-type_lectin-like/link_sf"/>
</dbReference>
<proteinExistence type="predicted"/>
<accession>R7TF40</accession>
<protein>
    <recommendedName>
        <fullName evidence="5">C-type lectin domain-containing protein</fullName>
    </recommendedName>
</protein>
<keyword evidence="1" id="KW-0732">Signal</keyword>
<organism evidence="2">
    <name type="scientific">Capitella teleta</name>
    <name type="common">Polychaete worm</name>
    <dbReference type="NCBI Taxonomy" id="283909"/>
    <lineage>
        <taxon>Eukaryota</taxon>
        <taxon>Metazoa</taxon>
        <taxon>Spiralia</taxon>
        <taxon>Lophotrochozoa</taxon>
        <taxon>Annelida</taxon>
        <taxon>Polychaeta</taxon>
        <taxon>Sedentaria</taxon>
        <taxon>Scolecida</taxon>
        <taxon>Capitellidae</taxon>
        <taxon>Capitella</taxon>
    </lineage>
</organism>